<dbReference type="FunFam" id="3.40.309.10:FF:000009">
    <property type="entry name" value="Aldehyde dehydrogenase A"/>
    <property type="match status" value="1"/>
</dbReference>
<dbReference type="Proteomes" id="UP000245507">
    <property type="component" value="Unassembled WGS sequence"/>
</dbReference>
<reference evidence="6 7" key="1">
    <citation type="submission" date="2018-05" db="EMBL/GenBank/DDBJ databases">
        <title>Nocardioides silvaticus genome.</title>
        <authorList>
            <person name="Li C."/>
            <person name="Wang G."/>
        </authorList>
    </citation>
    <scope>NUCLEOTIDE SEQUENCE [LARGE SCALE GENOMIC DNA]</scope>
    <source>
        <strain evidence="6 7">CCTCC AB 2018079</strain>
    </source>
</reference>
<organism evidence="6 7">
    <name type="scientific">Nocardioides silvaticus</name>
    <dbReference type="NCBI Taxonomy" id="2201891"/>
    <lineage>
        <taxon>Bacteria</taxon>
        <taxon>Bacillati</taxon>
        <taxon>Actinomycetota</taxon>
        <taxon>Actinomycetes</taxon>
        <taxon>Propionibacteriales</taxon>
        <taxon>Nocardioidaceae</taxon>
        <taxon>Nocardioides</taxon>
    </lineage>
</organism>
<dbReference type="InterPro" id="IPR016161">
    <property type="entry name" value="Ald_DH/histidinol_DH"/>
</dbReference>
<dbReference type="AlphaFoldDB" id="A0A316TLN6"/>
<evidence type="ECO:0000256" key="4">
    <source>
        <dbReference type="RuleBase" id="RU003345"/>
    </source>
</evidence>
<evidence type="ECO:0000313" key="7">
    <source>
        <dbReference type="Proteomes" id="UP000245507"/>
    </source>
</evidence>
<evidence type="ECO:0000256" key="1">
    <source>
        <dbReference type="ARBA" id="ARBA00009986"/>
    </source>
</evidence>
<dbReference type="PANTHER" id="PTHR43353:SF5">
    <property type="entry name" value="SUCCINATE-SEMIALDEHYDE DEHYDROGENASE, MITOCHONDRIAL"/>
    <property type="match status" value="1"/>
</dbReference>
<dbReference type="GO" id="GO:0009450">
    <property type="term" value="P:gamma-aminobutyric acid catabolic process"/>
    <property type="evidence" value="ECO:0007669"/>
    <property type="project" value="TreeGrafter"/>
</dbReference>
<dbReference type="InterPro" id="IPR016163">
    <property type="entry name" value="Ald_DH_C"/>
</dbReference>
<proteinExistence type="inferred from homology"/>
<comment type="caution">
    <text evidence="6">The sequence shown here is derived from an EMBL/GenBank/DDBJ whole genome shotgun (WGS) entry which is preliminary data.</text>
</comment>
<dbReference type="EMBL" id="QGDD01000003">
    <property type="protein sequence ID" value="PWN03202.1"/>
    <property type="molecule type" value="Genomic_DNA"/>
</dbReference>
<dbReference type="Gene3D" id="3.40.309.10">
    <property type="entry name" value="Aldehyde Dehydrogenase, Chain A, domain 2"/>
    <property type="match status" value="1"/>
</dbReference>
<comment type="similarity">
    <text evidence="1 4">Belongs to the aldehyde dehydrogenase family.</text>
</comment>
<dbReference type="InterPro" id="IPR016162">
    <property type="entry name" value="Ald_DH_N"/>
</dbReference>
<dbReference type="PROSITE" id="PS00687">
    <property type="entry name" value="ALDEHYDE_DEHYDR_GLU"/>
    <property type="match status" value="1"/>
</dbReference>
<dbReference type="CDD" id="cd07099">
    <property type="entry name" value="ALDH_DDALDH"/>
    <property type="match status" value="1"/>
</dbReference>
<evidence type="ECO:0000256" key="2">
    <source>
        <dbReference type="ARBA" id="ARBA00023002"/>
    </source>
</evidence>
<gene>
    <name evidence="6" type="ORF">DJ010_08765</name>
</gene>
<dbReference type="InterPro" id="IPR050740">
    <property type="entry name" value="Aldehyde_DH_Superfamily"/>
</dbReference>
<feature type="domain" description="Aldehyde dehydrogenase" evidence="5">
    <location>
        <begin position="9"/>
        <end position="460"/>
    </location>
</feature>
<dbReference type="SUPFAM" id="SSF53720">
    <property type="entry name" value="ALDH-like"/>
    <property type="match status" value="1"/>
</dbReference>
<keyword evidence="7" id="KW-1185">Reference proteome</keyword>
<name>A0A316TLN6_9ACTN</name>
<accession>A0A316TLN6</accession>
<dbReference type="RefSeq" id="WP_109693291.1">
    <property type="nucleotide sequence ID" value="NZ_QGDD01000003.1"/>
</dbReference>
<evidence type="ECO:0000259" key="5">
    <source>
        <dbReference type="Pfam" id="PF00171"/>
    </source>
</evidence>
<evidence type="ECO:0000313" key="6">
    <source>
        <dbReference type="EMBL" id="PWN03202.1"/>
    </source>
</evidence>
<dbReference type="Pfam" id="PF00171">
    <property type="entry name" value="Aldedh"/>
    <property type="match status" value="1"/>
</dbReference>
<sequence length="510" mass="54560">MSVDTTPAVLDVRNPADGSVVDSVPVMDARAVNEAAAELRMAQVGWEAIGPEGRAAWLRRWRDWILAHAEELTDLLVSETGKARPDAVIEPVASCEFISYYADHAAEFLADEKVKPVGPMTMPKRLTKVYSPYPVVGIITPWNFPITLFLMDAAPALAAGCAVLSKSSEETPLACGRMIEGWHEIGAPPVMANVTGLGETGAAVVDAADFVQFTGSTATGRRIGVRCAEQLKPYSLELGGKDPAIVLEDADLDRAVNGIAWGGLFNSGQVCISVERVYVAAPVYDEFVSRLAQKVSGLSQGVAAGDDVGAMVTAHQVDIADRHVREAVEAGARVVTGGQRGPVGNFFEPTVLVDVDHSMSCITEETFGPTIPVMKVADEDEAVRLANDSPYGLSATVWTRDVERGERVARRLEAGAVNVNDVFSNLFAAPLPHNGWKDSGVGARLGGAYGVHKYCKVQAVTSPRIPTMKSELMWYPYSARRTAIAGVVMRAVSGRGLRQRLGFGRKGANR</sequence>
<protein>
    <submittedName>
        <fullName evidence="6">Aldehyde dehydrogenase</fullName>
    </submittedName>
</protein>
<dbReference type="PANTHER" id="PTHR43353">
    <property type="entry name" value="SUCCINATE-SEMIALDEHYDE DEHYDROGENASE, MITOCHONDRIAL"/>
    <property type="match status" value="1"/>
</dbReference>
<keyword evidence="2 4" id="KW-0560">Oxidoreductase</keyword>
<dbReference type="InterPro" id="IPR015590">
    <property type="entry name" value="Aldehyde_DH_dom"/>
</dbReference>
<evidence type="ECO:0000256" key="3">
    <source>
        <dbReference type="PROSITE-ProRule" id="PRU10007"/>
    </source>
</evidence>
<dbReference type="InterPro" id="IPR029510">
    <property type="entry name" value="Ald_DH_CS_GLU"/>
</dbReference>
<dbReference type="GO" id="GO:0004777">
    <property type="term" value="F:succinate-semialdehyde dehydrogenase (NAD+) activity"/>
    <property type="evidence" value="ECO:0007669"/>
    <property type="project" value="TreeGrafter"/>
</dbReference>
<dbReference type="OrthoDB" id="6882680at2"/>
<dbReference type="Gene3D" id="3.40.605.10">
    <property type="entry name" value="Aldehyde Dehydrogenase, Chain A, domain 1"/>
    <property type="match status" value="1"/>
</dbReference>
<feature type="active site" evidence="3">
    <location>
        <position position="237"/>
    </location>
</feature>